<dbReference type="InterPro" id="IPR011322">
    <property type="entry name" value="N-reg_PII-like_a/b"/>
</dbReference>
<organism evidence="1 2">
    <name type="scientific">Flavobacterium franklandianum</name>
    <dbReference type="NCBI Taxonomy" id="2594430"/>
    <lineage>
        <taxon>Bacteria</taxon>
        <taxon>Pseudomonadati</taxon>
        <taxon>Bacteroidota</taxon>
        <taxon>Flavobacteriia</taxon>
        <taxon>Flavobacteriales</taxon>
        <taxon>Flavobacteriaceae</taxon>
        <taxon>Flavobacterium</taxon>
    </lineage>
</organism>
<dbReference type="AlphaFoldDB" id="A0A553C873"/>
<keyword evidence="2" id="KW-1185">Reference proteome</keyword>
<evidence type="ECO:0000313" key="1">
    <source>
        <dbReference type="EMBL" id="TRX16709.1"/>
    </source>
</evidence>
<dbReference type="SUPFAM" id="SSF54913">
    <property type="entry name" value="GlnB-like"/>
    <property type="match status" value="1"/>
</dbReference>
<name>A0A553C873_9FLAO</name>
<reference evidence="1 2" key="1">
    <citation type="submission" date="2019-07" db="EMBL/GenBank/DDBJ databases">
        <title>Novel species of Flavobacterium.</title>
        <authorList>
            <person name="Liu Q."/>
            <person name="Xin Y.-H."/>
        </authorList>
    </citation>
    <scope>NUCLEOTIDE SEQUENCE [LARGE SCALE GENOMIC DNA]</scope>
    <source>
        <strain evidence="1 2">LB3P56</strain>
    </source>
</reference>
<dbReference type="Proteomes" id="UP000318585">
    <property type="component" value="Unassembled WGS sequence"/>
</dbReference>
<accession>A0A553C873</accession>
<protein>
    <recommendedName>
        <fullName evidence="3">Nitrogen regulatory protein P-II</fullName>
    </recommendedName>
</protein>
<sequence>MKLLLITAVTEFEKDIKQILKKSQVKSFSYKDVKGFKDNSEDALEANWFATNMQETESVLFYAFVKEDKVDGLFNRVKKFNIEQISKSNIHLAVLNIERCSN</sequence>
<dbReference type="OrthoDB" id="1524637at2"/>
<evidence type="ECO:0000313" key="2">
    <source>
        <dbReference type="Proteomes" id="UP000318585"/>
    </source>
</evidence>
<comment type="caution">
    <text evidence="1">The sequence shown here is derived from an EMBL/GenBank/DDBJ whole genome shotgun (WGS) entry which is preliminary data.</text>
</comment>
<evidence type="ECO:0008006" key="3">
    <source>
        <dbReference type="Google" id="ProtNLM"/>
    </source>
</evidence>
<gene>
    <name evidence="1" type="ORF">FNW17_12150</name>
</gene>
<dbReference type="RefSeq" id="WP_144071768.1">
    <property type="nucleotide sequence ID" value="NZ_VJZR01000011.1"/>
</dbReference>
<proteinExistence type="predicted"/>
<dbReference type="EMBL" id="VJZR01000011">
    <property type="protein sequence ID" value="TRX16709.1"/>
    <property type="molecule type" value="Genomic_DNA"/>
</dbReference>